<dbReference type="InterPro" id="IPR012906">
    <property type="entry name" value="PaaX-like_N"/>
</dbReference>
<dbReference type="InterPro" id="IPR036388">
    <property type="entry name" value="WH-like_DNA-bd_sf"/>
</dbReference>
<dbReference type="Pfam" id="PF20803">
    <property type="entry name" value="PaaX_M"/>
    <property type="match status" value="1"/>
</dbReference>
<evidence type="ECO:0000313" key="4">
    <source>
        <dbReference type="EMBL" id="RVX43771.1"/>
    </source>
</evidence>
<evidence type="ECO:0000259" key="1">
    <source>
        <dbReference type="Pfam" id="PF07848"/>
    </source>
</evidence>
<protein>
    <submittedName>
        <fullName evidence="4">PaaX family transcriptional regulator</fullName>
    </submittedName>
</protein>
<dbReference type="InterPro" id="IPR013225">
    <property type="entry name" value="PaaX_C"/>
</dbReference>
<dbReference type="InterPro" id="IPR011965">
    <property type="entry name" value="PaaX_trns_reg"/>
</dbReference>
<comment type="caution">
    <text evidence="4">The sequence shown here is derived from an EMBL/GenBank/DDBJ whole genome shotgun (WGS) entry which is preliminary data.</text>
</comment>
<dbReference type="EMBL" id="SAUN01000001">
    <property type="protein sequence ID" value="RVX43771.1"/>
    <property type="molecule type" value="Genomic_DNA"/>
</dbReference>
<organism evidence="4 5">
    <name type="scientific">Nonomuraea polychroma</name>
    <dbReference type="NCBI Taxonomy" id="46176"/>
    <lineage>
        <taxon>Bacteria</taxon>
        <taxon>Bacillati</taxon>
        <taxon>Actinomycetota</taxon>
        <taxon>Actinomycetes</taxon>
        <taxon>Streptosporangiales</taxon>
        <taxon>Streptosporangiaceae</taxon>
        <taxon>Nonomuraea</taxon>
    </lineage>
</organism>
<dbReference type="GO" id="GO:0006351">
    <property type="term" value="P:DNA-templated transcription"/>
    <property type="evidence" value="ECO:0007669"/>
    <property type="project" value="InterPro"/>
</dbReference>
<dbReference type="Proteomes" id="UP000284824">
    <property type="component" value="Unassembled WGS sequence"/>
</dbReference>
<dbReference type="RefSeq" id="WP_127935647.1">
    <property type="nucleotide sequence ID" value="NZ_SAUN01000001.1"/>
</dbReference>
<dbReference type="PANTHER" id="PTHR30319">
    <property type="entry name" value="PHENYLACETIC ACID REGULATOR-RELATED TRANSCRIPTIONAL REPRESSOR"/>
    <property type="match status" value="1"/>
</dbReference>
<dbReference type="PANTHER" id="PTHR30319:SF1">
    <property type="entry name" value="TRANSCRIPTIONAL REPRESSOR PAAX"/>
    <property type="match status" value="1"/>
</dbReference>
<accession>A0A438ME12</accession>
<feature type="domain" description="Transcriptional repressor PaaX-like central Cas2-like" evidence="3">
    <location>
        <begin position="104"/>
        <end position="180"/>
    </location>
</feature>
<sequence>MVANEDDEANGKGQKPRALIVTVYGLYAREVGGWMSVASVIKLLARCGVDAPSVRSAIFRLKRRGLLAAAKVDGTAGYALTDEAYQILREGDRRIFERRRATSSEGWLLAIFSVPETERDKRHQLRSRLSWLGFGTVAAGVWIAPAHLLEETRDALERYGLSAYVNLFQAHHLAFTDIREQIPGWWDLSRLQRLYDEFLDQYGPVLDRYRDRKALDPAQAFADHVSALTDWRRLPYSDPGLPAEVLPPDWNGVKAAETFFELHDRLAKPAHRFIETVLKDA</sequence>
<proteinExistence type="predicted"/>
<dbReference type="PIRSF" id="PIRSF020623">
    <property type="entry name" value="PaaX"/>
    <property type="match status" value="1"/>
</dbReference>
<gene>
    <name evidence="4" type="ORF">EDD27_6467</name>
</gene>
<dbReference type="Gene3D" id="1.20.58.1460">
    <property type="match status" value="1"/>
</dbReference>
<dbReference type="Gene3D" id="1.10.10.10">
    <property type="entry name" value="Winged helix-like DNA-binding domain superfamily/Winged helix DNA-binding domain"/>
    <property type="match status" value="1"/>
</dbReference>
<name>A0A438ME12_9ACTN</name>
<feature type="domain" description="Transcriptional repressor PaaX-like N-terminal" evidence="1">
    <location>
        <begin position="16"/>
        <end position="83"/>
    </location>
</feature>
<evidence type="ECO:0000313" key="5">
    <source>
        <dbReference type="Proteomes" id="UP000284824"/>
    </source>
</evidence>
<keyword evidence="5" id="KW-1185">Reference proteome</keyword>
<dbReference type="OrthoDB" id="2270427at2"/>
<dbReference type="InterPro" id="IPR048846">
    <property type="entry name" value="PaaX-like_central"/>
</dbReference>
<dbReference type="Gene3D" id="3.30.70.2650">
    <property type="match status" value="1"/>
</dbReference>
<reference evidence="4 5" key="1">
    <citation type="submission" date="2019-01" db="EMBL/GenBank/DDBJ databases">
        <title>Sequencing the genomes of 1000 actinobacteria strains.</title>
        <authorList>
            <person name="Klenk H.-P."/>
        </authorList>
    </citation>
    <scope>NUCLEOTIDE SEQUENCE [LARGE SCALE GENOMIC DNA]</scope>
    <source>
        <strain evidence="4 5">DSM 43925</strain>
    </source>
</reference>
<evidence type="ECO:0000259" key="3">
    <source>
        <dbReference type="Pfam" id="PF20803"/>
    </source>
</evidence>
<dbReference type="Pfam" id="PF07848">
    <property type="entry name" value="PaaX"/>
    <property type="match status" value="1"/>
</dbReference>
<evidence type="ECO:0000259" key="2">
    <source>
        <dbReference type="Pfam" id="PF08223"/>
    </source>
</evidence>
<feature type="domain" description="Transcriptional repressor PaaX-like C-terminal" evidence="2">
    <location>
        <begin position="186"/>
        <end position="275"/>
    </location>
</feature>
<dbReference type="Pfam" id="PF08223">
    <property type="entry name" value="PaaX_C"/>
    <property type="match status" value="1"/>
</dbReference>
<dbReference type="AlphaFoldDB" id="A0A438ME12"/>